<name>A0A4V2XAI2_9BACT</name>
<dbReference type="AlphaFoldDB" id="A0A4V2XAI2"/>
<evidence type="ECO:0008006" key="3">
    <source>
        <dbReference type="Google" id="ProtNLM"/>
    </source>
</evidence>
<proteinExistence type="predicted"/>
<keyword evidence="2" id="KW-1185">Reference proteome</keyword>
<gene>
    <name evidence="1" type="ORF">EZE20_05880</name>
</gene>
<dbReference type="EMBL" id="SMJU01000003">
    <property type="protein sequence ID" value="TDB67475.1"/>
    <property type="molecule type" value="Genomic_DNA"/>
</dbReference>
<protein>
    <recommendedName>
        <fullName evidence="3">DUF1570 domain-containing protein</fullName>
    </recommendedName>
</protein>
<evidence type="ECO:0000313" key="1">
    <source>
        <dbReference type="EMBL" id="TDB67475.1"/>
    </source>
</evidence>
<sequence>MKNQTSILTFWKLKSLPGITCTLLLLGNSVWGQSAHQVIPDSLPLEKLMGYSQTIRYSIGHQERAAFIARLMENAEVFFQKEVGFTPKTELYILAPGDWKSVAAKPLHDVYGFPHNLDQVRLVIAAEDNDFWRSFIPPVDTLPASLASQFKTAYAKPDGTYTMMPFFDLLALHEMGHSYTAQAGLKMHRHWMGELFVNIMLHTYVAEKKPELLPALEAFPNLIINAGTAEYSYTSLHDFEKLYATLGMGPRNYGWYQSRFHGSAKAIYDAGGKQVLKKLWNALRQHQQEMSDESFAEMLKMDVHPSVADVYLKWNTTP</sequence>
<reference evidence="1 2" key="1">
    <citation type="submission" date="2019-02" db="EMBL/GenBank/DDBJ databases">
        <title>Arundinibacter roseus gen. nov., sp. nov., a new member of the family Cytophagaceae.</title>
        <authorList>
            <person name="Szuroczki S."/>
            <person name="Khayer B."/>
            <person name="Sproer C."/>
            <person name="Toumi M."/>
            <person name="Szabo A."/>
            <person name="Felfoldi T."/>
            <person name="Schumann P."/>
            <person name="Toth E."/>
        </authorList>
    </citation>
    <scope>NUCLEOTIDE SEQUENCE [LARGE SCALE GENOMIC DNA]</scope>
    <source>
        <strain evidence="1 2">DMA-k-7a</strain>
    </source>
</reference>
<dbReference type="RefSeq" id="WP_132115492.1">
    <property type="nucleotide sequence ID" value="NZ_SMJU01000003.1"/>
</dbReference>
<organism evidence="1 2">
    <name type="scientific">Arundinibacter roseus</name>
    <dbReference type="NCBI Taxonomy" id="2070510"/>
    <lineage>
        <taxon>Bacteria</taxon>
        <taxon>Pseudomonadati</taxon>
        <taxon>Bacteroidota</taxon>
        <taxon>Cytophagia</taxon>
        <taxon>Cytophagales</taxon>
        <taxon>Spirosomataceae</taxon>
        <taxon>Arundinibacter</taxon>
    </lineage>
</organism>
<evidence type="ECO:0000313" key="2">
    <source>
        <dbReference type="Proteomes" id="UP000295706"/>
    </source>
</evidence>
<dbReference type="Proteomes" id="UP000295706">
    <property type="component" value="Unassembled WGS sequence"/>
</dbReference>
<comment type="caution">
    <text evidence="1">The sequence shown here is derived from an EMBL/GenBank/DDBJ whole genome shotgun (WGS) entry which is preliminary data.</text>
</comment>
<dbReference type="OrthoDB" id="834090at2"/>
<accession>A0A4V2XAI2</accession>